<keyword evidence="2" id="KW-1185">Reference proteome</keyword>
<sequence length="197" mass="20903">MALYRKAECADAALASPKAGQSFDYLLLASDGKPDRSMARRQTLRAVSGDLVDYSEALIPVGKDSFPPEPRQVRMGILPTTILGGSVRYEGAAAAMEGLRPGTSAEIPITETRAGSPPKPAVATLTFVGCGLSEPIVVGAANEPVRVFHVKLPYSTSEKPGEFTRMIDTEFLVSQSRGWPIAERTPSGTLVLVANAE</sequence>
<protein>
    <submittedName>
        <fullName evidence="1">Uncharacterized protein</fullName>
    </submittedName>
</protein>
<organism evidence="1 2">
    <name type="scientific">Caulobacter mirabilis</name>
    <dbReference type="NCBI Taxonomy" id="69666"/>
    <lineage>
        <taxon>Bacteria</taxon>
        <taxon>Pseudomonadati</taxon>
        <taxon>Pseudomonadota</taxon>
        <taxon>Alphaproteobacteria</taxon>
        <taxon>Caulobacterales</taxon>
        <taxon>Caulobacteraceae</taxon>
        <taxon>Caulobacter</taxon>
    </lineage>
</organism>
<accession>A0A2D2AYV7</accession>
<proteinExistence type="predicted"/>
<evidence type="ECO:0000313" key="1">
    <source>
        <dbReference type="EMBL" id="ATQ43107.1"/>
    </source>
</evidence>
<gene>
    <name evidence="1" type="ORF">CSW64_12130</name>
</gene>
<dbReference type="KEGG" id="cmb:CSW64_12130"/>
<evidence type="ECO:0000313" key="2">
    <source>
        <dbReference type="Proteomes" id="UP000228945"/>
    </source>
</evidence>
<name>A0A2D2AYV7_9CAUL</name>
<dbReference type="AlphaFoldDB" id="A0A2D2AYV7"/>
<reference evidence="1 2" key="1">
    <citation type="submission" date="2017-10" db="EMBL/GenBank/DDBJ databases">
        <title>Genome sequence of Caulobacter mirabilis FWC38.</title>
        <authorList>
            <person name="Fiebig A."/>
            <person name="Crosson S."/>
        </authorList>
    </citation>
    <scope>NUCLEOTIDE SEQUENCE [LARGE SCALE GENOMIC DNA]</scope>
    <source>
        <strain evidence="1 2">FWC 38</strain>
    </source>
</reference>
<dbReference type="Proteomes" id="UP000228945">
    <property type="component" value="Chromosome"/>
</dbReference>
<dbReference type="EMBL" id="CP024201">
    <property type="protein sequence ID" value="ATQ43107.1"/>
    <property type="molecule type" value="Genomic_DNA"/>
</dbReference>